<dbReference type="PANTHER" id="PTHR43308">
    <property type="entry name" value="OUTER MEMBRANE PROTEIN ALPHA-RELATED"/>
    <property type="match status" value="1"/>
</dbReference>
<accession>A0ABT4Q7A5</accession>
<dbReference type="InterPro" id="IPR051465">
    <property type="entry name" value="Cell_Envelope_Struct_Comp"/>
</dbReference>
<feature type="domain" description="SLH" evidence="1">
    <location>
        <begin position="97"/>
        <end position="155"/>
    </location>
</feature>
<dbReference type="InterPro" id="IPR001119">
    <property type="entry name" value="SLH_dom"/>
</dbReference>
<gene>
    <name evidence="2" type="ORF">O9H85_09670</name>
</gene>
<dbReference type="PANTHER" id="PTHR43308:SF5">
    <property type="entry name" value="S-LAYER PROTEIN _ PEPTIDOGLYCAN ENDO-BETA-N-ACETYLGLUCOSAMINIDASE"/>
    <property type="match status" value="1"/>
</dbReference>
<sequence>MRRLISICNGTTINGTIEVTIKRPGNSIYAVVQSSKTFDDLKGHWAKSDIELLASKLVVNGTTAETFAPDTRITRAEFAALLVRAAGLTEAAVTDFSDVQSTDWFAGAVGAASKAGLIEGTGEGKFQPNATITREQKAVMIFRAMKLAGKQSDTDAKKLNAFKDSSTLSSWSKDAVAGAVNAGIVSGVTDSTFVPAGQATRAEAAVMLKRLLKFVEFIN</sequence>
<organism evidence="2 3">
    <name type="scientific">Paenibacillus gyeongsangnamensis</name>
    <dbReference type="NCBI Taxonomy" id="3388067"/>
    <lineage>
        <taxon>Bacteria</taxon>
        <taxon>Bacillati</taxon>
        <taxon>Bacillota</taxon>
        <taxon>Bacilli</taxon>
        <taxon>Bacillales</taxon>
        <taxon>Paenibacillaceae</taxon>
        <taxon>Paenibacillus</taxon>
    </lineage>
</organism>
<dbReference type="Pfam" id="PF00395">
    <property type="entry name" value="SLH"/>
    <property type="match status" value="3"/>
</dbReference>
<comment type="caution">
    <text evidence="2">The sequence shown here is derived from an EMBL/GenBank/DDBJ whole genome shotgun (WGS) entry which is preliminary data.</text>
</comment>
<keyword evidence="3" id="KW-1185">Reference proteome</keyword>
<dbReference type="EMBL" id="JAQAGZ010000005">
    <property type="protein sequence ID" value="MCZ8512676.1"/>
    <property type="molecule type" value="Genomic_DNA"/>
</dbReference>
<dbReference type="Proteomes" id="UP001527882">
    <property type="component" value="Unassembled WGS sequence"/>
</dbReference>
<feature type="domain" description="SLH" evidence="1">
    <location>
        <begin position="159"/>
        <end position="219"/>
    </location>
</feature>
<feature type="domain" description="SLH" evidence="1">
    <location>
        <begin position="33"/>
        <end position="96"/>
    </location>
</feature>
<name>A0ABT4Q7A5_9BACL</name>
<protein>
    <submittedName>
        <fullName evidence="2">S-layer homology domain-containing protein</fullName>
    </submittedName>
</protein>
<evidence type="ECO:0000259" key="1">
    <source>
        <dbReference type="PROSITE" id="PS51272"/>
    </source>
</evidence>
<dbReference type="RefSeq" id="WP_269881122.1">
    <property type="nucleotide sequence ID" value="NZ_JAQAGZ010000005.1"/>
</dbReference>
<evidence type="ECO:0000313" key="3">
    <source>
        <dbReference type="Proteomes" id="UP001527882"/>
    </source>
</evidence>
<dbReference type="PROSITE" id="PS51272">
    <property type="entry name" value="SLH"/>
    <property type="match status" value="3"/>
</dbReference>
<evidence type="ECO:0000313" key="2">
    <source>
        <dbReference type="EMBL" id="MCZ8512676.1"/>
    </source>
</evidence>
<proteinExistence type="predicted"/>
<reference evidence="2 3" key="1">
    <citation type="submission" date="2022-12" db="EMBL/GenBank/DDBJ databases">
        <title>Draft genome sequence of Paenibacillus sp. dW9.</title>
        <authorList>
            <person name="Choi E.-W."/>
            <person name="Kim D.-U."/>
        </authorList>
    </citation>
    <scope>NUCLEOTIDE SEQUENCE [LARGE SCALE GENOMIC DNA]</scope>
    <source>
        <strain evidence="3">dW9</strain>
    </source>
</reference>